<dbReference type="STRING" id="1149755.A0A2J6S118"/>
<dbReference type="Gene3D" id="2.30.30.1020">
    <property type="entry name" value="CCR4-NOT complex subunit 2/3/5, C-terminal domain"/>
    <property type="match status" value="1"/>
</dbReference>
<accession>A0A2J6S118</accession>
<dbReference type="InterPro" id="IPR007282">
    <property type="entry name" value="NOT2/3/5_C"/>
</dbReference>
<feature type="compositionally biased region" description="Polar residues" evidence="12">
    <location>
        <begin position="378"/>
        <end position="401"/>
    </location>
</feature>
<dbReference type="EMBL" id="KZ613941">
    <property type="protein sequence ID" value="PMD44442.1"/>
    <property type="molecule type" value="Genomic_DNA"/>
</dbReference>
<dbReference type="GO" id="GO:0006355">
    <property type="term" value="P:regulation of DNA-templated transcription"/>
    <property type="evidence" value="ECO:0007669"/>
    <property type="project" value="InterPro"/>
</dbReference>
<keyword evidence="5 10" id="KW-0678">Repressor</keyword>
<evidence type="ECO:0000259" key="14">
    <source>
        <dbReference type="Pfam" id="PF04153"/>
    </source>
</evidence>
<keyword evidence="6" id="KW-0597">Phosphoprotein</keyword>
<dbReference type="Proteomes" id="UP000235786">
    <property type="component" value="Unassembled WGS sequence"/>
</dbReference>
<evidence type="ECO:0000256" key="7">
    <source>
        <dbReference type="ARBA" id="ARBA00023015"/>
    </source>
</evidence>
<dbReference type="GO" id="GO:0030015">
    <property type="term" value="C:CCR4-NOT core complex"/>
    <property type="evidence" value="ECO:0007669"/>
    <property type="project" value="UniProtKB-UniRule"/>
</dbReference>
<evidence type="ECO:0000256" key="9">
    <source>
        <dbReference type="ARBA" id="ARBA00023242"/>
    </source>
</evidence>
<evidence type="ECO:0000313" key="16">
    <source>
        <dbReference type="Proteomes" id="UP000235786"/>
    </source>
</evidence>
<protein>
    <recommendedName>
        <fullName evidence="10">General negative regulator of transcription subunit</fullName>
    </recommendedName>
</protein>
<organism evidence="15 16">
    <name type="scientific">Hyaloscypha variabilis (strain UAMH 11265 / GT02V1 / F)</name>
    <name type="common">Meliniomyces variabilis</name>
    <dbReference type="NCBI Taxonomy" id="1149755"/>
    <lineage>
        <taxon>Eukaryota</taxon>
        <taxon>Fungi</taxon>
        <taxon>Dikarya</taxon>
        <taxon>Ascomycota</taxon>
        <taxon>Pezizomycotina</taxon>
        <taxon>Leotiomycetes</taxon>
        <taxon>Helotiales</taxon>
        <taxon>Hyaloscyphaceae</taxon>
        <taxon>Hyaloscypha</taxon>
        <taxon>Hyaloscypha variabilis</taxon>
    </lineage>
</organism>
<evidence type="ECO:0000256" key="3">
    <source>
        <dbReference type="ARBA" id="ARBA00007682"/>
    </source>
</evidence>
<evidence type="ECO:0000313" key="15">
    <source>
        <dbReference type="EMBL" id="PMD44442.1"/>
    </source>
</evidence>
<reference evidence="15 16" key="1">
    <citation type="submission" date="2016-04" db="EMBL/GenBank/DDBJ databases">
        <title>A degradative enzymes factory behind the ericoid mycorrhizal symbiosis.</title>
        <authorList>
            <consortium name="DOE Joint Genome Institute"/>
            <person name="Martino E."/>
            <person name="Morin E."/>
            <person name="Grelet G."/>
            <person name="Kuo A."/>
            <person name="Kohler A."/>
            <person name="Daghino S."/>
            <person name="Barry K."/>
            <person name="Choi C."/>
            <person name="Cichocki N."/>
            <person name="Clum A."/>
            <person name="Copeland A."/>
            <person name="Hainaut M."/>
            <person name="Haridas S."/>
            <person name="Labutti K."/>
            <person name="Lindquist E."/>
            <person name="Lipzen A."/>
            <person name="Khouja H.-R."/>
            <person name="Murat C."/>
            <person name="Ohm R."/>
            <person name="Olson A."/>
            <person name="Spatafora J."/>
            <person name="Veneault-Fourrey C."/>
            <person name="Henrissat B."/>
            <person name="Grigoriev I."/>
            <person name="Martin F."/>
            <person name="Perotto S."/>
        </authorList>
    </citation>
    <scope>NUCLEOTIDE SEQUENCE [LARGE SCALE GENOMIC DNA]</scope>
    <source>
        <strain evidence="15 16">F</strain>
    </source>
</reference>
<evidence type="ECO:0000256" key="1">
    <source>
        <dbReference type="ARBA" id="ARBA00004123"/>
    </source>
</evidence>
<keyword evidence="8 10" id="KW-0804">Transcription</keyword>
<comment type="subcellular location">
    <subcellularLocation>
        <location evidence="2 10">Cytoplasm</location>
    </subcellularLocation>
    <subcellularLocation>
        <location evidence="1 10">Nucleus</location>
    </subcellularLocation>
</comment>
<dbReference type="FunFam" id="2.30.30.1020:FF:000006">
    <property type="entry name" value="CCR4-NOT transcription complex, subunit 3"/>
    <property type="match status" value="1"/>
</dbReference>
<feature type="coiled-coil region" evidence="11">
    <location>
        <begin position="124"/>
        <end position="158"/>
    </location>
</feature>
<feature type="compositionally biased region" description="Low complexity" evidence="12">
    <location>
        <begin position="459"/>
        <end position="475"/>
    </location>
</feature>
<feature type="region of interest" description="Disordered" evidence="12">
    <location>
        <begin position="345"/>
        <end position="485"/>
    </location>
</feature>
<feature type="region of interest" description="Disordered" evidence="12">
    <location>
        <begin position="238"/>
        <end position="326"/>
    </location>
</feature>
<evidence type="ECO:0000256" key="5">
    <source>
        <dbReference type="ARBA" id="ARBA00022491"/>
    </source>
</evidence>
<comment type="similarity">
    <text evidence="3 10">Belongs to the CNOT2/3/5 family.</text>
</comment>
<keyword evidence="4 10" id="KW-0963">Cytoplasm</keyword>
<name>A0A2J6S118_HYAVF</name>
<feature type="domain" description="CCR4-Not complex component Not N-terminal" evidence="13">
    <location>
        <begin position="3"/>
        <end position="231"/>
    </location>
</feature>
<feature type="compositionally biased region" description="Low complexity" evidence="12">
    <location>
        <begin position="402"/>
        <end position="438"/>
    </location>
</feature>
<evidence type="ECO:0000256" key="6">
    <source>
        <dbReference type="ARBA" id="ARBA00022553"/>
    </source>
</evidence>
<dbReference type="GO" id="GO:0000289">
    <property type="term" value="P:nuclear-transcribed mRNA poly(A) tail shortening"/>
    <property type="evidence" value="ECO:0007669"/>
    <property type="project" value="UniProtKB-ARBA"/>
</dbReference>
<dbReference type="PIRSF" id="PIRSF005290">
    <property type="entry name" value="NOT_su_3_5"/>
    <property type="match status" value="1"/>
</dbReference>
<dbReference type="PANTHER" id="PTHR23326">
    <property type="entry name" value="CCR4 NOT-RELATED"/>
    <property type="match status" value="1"/>
</dbReference>
<dbReference type="InterPro" id="IPR012270">
    <property type="entry name" value="CCR4-NOT_su3/5"/>
</dbReference>
<proteinExistence type="inferred from homology"/>
<evidence type="ECO:0000256" key="4">
    <source>
        <dbReference type="ARBA" id="ARBA00022490"/>
    </source>
</evidence>
<dbReference type="Pfam" id="PF04065">
    <property type="entry name" value="Not3"/>
    <property type="match status" value="1"/>
</dbReference>
<dbReference type="Pfam" id="PF04153">
    <property type="entry name" value="NOT2_3_5_C"/>
    <property type="match status" value="1"/>
</dbReference>
<evidence type="ECO:0000259" key="13">
    <source>
        <dbReference type="Pfam" id="PF04065"/>
    </source>
</evidence>
<dbReference type="InterPro" id="IPR007207">
    <property type="entry name" value="Not_N"/>
</dbReference>
<evidence type="ECO:0000256" key="2">
    <source>
        <dbReference type="ARBA" id="ARBA00004496"/>
    </source>
</evidence>
<dbReference type="OrthoDB" id="293823at2759"/>
<evidence type="ECO:0000256" key="12">
    <source>
        <dbReference type="SAM" id="MobiDB-lite"/>
    </source>
</evidence>
<keyword evidence="7 10" id="KW-0805">Transcription regulation</keyword>
<keyword evidence="9 10" id="KW-0539">Nucleus</keyword>
<evidence type="ECO:0000256" key="10">
    <source>
        <dbReference type="PIRNR" id="PIRNR005290"/>
    </source>
</evidence>
<keyword evidence="11" id="KW-0175">Coiled coil</keyword>
<keyword evidence="10" id="KW-0010">Activator</keyword>
<feature type="domain" description="NOT2/NOT3/NOT5 C-terminal" evidence="14">
    <location>
        <begin position="533"/>
        <end position="658"/>
    </location>
</feature>
<dbReference type="GO" id="GO:0000932">
    <property type="term" value="C:P-body"/>
    <property type="evidence" value="ECO:0007669"/>
    <property type="project" value="UniProtKB-UniRule"/>
</dbReference>
<dbReference type="AlphaFoldDB" id="A0A2J6S118"/>
<dbReference type="InterPro" id="IPR038635">
    <property type="entry name" value="CCR4-NOT_su2/3/5_C_sf"/>
</dbReference>
<dbReference type="InterPro" id="IPR040168">
    <property type="entry name" value="Not2/3/5"/>
</dbReference>
<feature type="coiled-coil region" evidence="11">
    <location>
        <begin position="30"/>
        <end position="67"/>
    </location>
</feature>
<dbReference type="GO" id="GO:0005634">
    <property type="term" value="C:nucleus"/>
    <property type="evidence" value="ECO:0007669"/>
    <property type="project" value="UniProtKB-SubCell"/>
</dbReference>
<feature type="compositionally biased region" description="Polar residues" evidence="12">
    <location>
        <begin position="299"/>
        <end position="312"/>
    </location>
</feature>
<comment type="function">
    <text evidence="10">Acts as component of the CCR4-NOT core complex, which in the nucleus seems to be a general transcription factor, and in the cytoplasm the major mRNA deadenylase involved in mRNA turnover. The NOT protein subcomplex negatively regulates the basal and activated transcription of many genes. Preferentially affects TC-type TATA element-dependent transcription. Could directly or indirectly inhibit component(s) of the general transcription machinery.</text>
</comment>
<feature type="region of interest" description="Disordered" evidence="12">
    <location>
        <begin position="516"/>
        <end position="535"/>
    </location>
</feature>
<gene>
    <name evidence="15" type="ORF">L207DRAFT_509187</name>
</gene>
<evidence type="ECO:0000256" key="11">
    <source>
        <dbReference type="SAM" id="Coils"/>
    </source>
</evidence>
<keyword evidence="16" id="KW-1185">Reference proteome</keyword>
<evidence type="ECO:0000256" key="8">
    <source>
        <dbReference type="ARBA" id="ARBA00023163"/>
    </source>
</evidence>
<sequence length="662" mass="73950">MAQRKLQQEVDKCFKKVTEGVAEFESIYEKIEQSTNAAQKEKQEDNLKREIKKLQRLRDQIKTWAASNDIKDKGPLLEYRKLIETQMEKFKAVEKAMKTKAYSKEGLSAAAKLDPKERAKMEACEFLSNMVDELERQIEQLEAEAEGIQATMKKGKNQTSKADRMAEIERITERHKWHQGKLELIKRSLENGGVETEQVNDLEETIRYYVSDGMNDDFMEDDEMYDDLNLQEEEDAYGMNNDNDRVSSQDTQSVQEETPEIETRSNSIPGKSKAPAEPPVAAARRPSTQMKSPLPTLATLHTPSPTLSNGTISHMKPAAVPTRPPGETLKYASAAAAAAASDKSNMGIAPLPPPPEALPAPSSSITHPPLPSHVARQPSVTSSPTAVNSQPASVNQTPVTRSSVPTTASVSEAASSSQTKSPALSQSSAVPSASSNSQPPIPERSESTRPGASRVSSGKAPAVSEAAESSKAAPSQPNGITNGIKNVVPEEDESIYHLPSGLQDLLQSFEATQRRVTSAPSQSSQRMLTSSLNSCPDTIDVVPPRSYKPKNPIRTPAYYPQEVDPVFDDPRLYTRIDPDTLFYVFYYKQETYQQYLAAKALKDQSWRFHKQYQTWFQRHEEPKTITEEFEQGTYRFFDYESTWMNRRKADFKFAYKFLEDDV</sequence>